<evidence type="ECO:0000313" key="2">
    <source>
        <dbReference type="EMBL" id="KOM27983.1"/>
    </source>
</evidence>
<organism evidence="2 3">
    <name type="scientific">Phaseolus angularis</name>
    <name type="common">Azuki bean</name>
    <name type="synonym">Vigna angularis</name>
    <dbReference type="NCBI Taxonomy" id="3914"/>
    <lineage>
        <taxon>Eukaryota</taxon>
        <taxon>Viridiplantae</taxon>
        <taxon>Streptophyta</taxon>
        <taxon>Embryophyta</taxon>
        <taxon>Tracheophyta</taxon>
        <taxon>Spermatophyta</taxon>
        <taxon>Magnoliopsida</taxon>
        <taxon>eudicotyledons</taxon>
        <taxon>Gunneridae</taxon>
        <taxon>Pentapetalae</taxon>
        <taxon>rosids</taxon>
        <taxon>fabids</taxon>
        <taxon>Fabales</taxon>
        <taxon>Fabaceae</taxon>
        <taxon>Papilionoideae</taxon>
        <taxon>50 kb inversion clade</taxon>
        <taxon>NPAAA clade</taxon>
        <taxon>indigoferoid/millettioid clade</taxon>
        <taxon>Phaseoleae</taxon>
        <taxon>Vigna</taxon>
    </lineage>
</organism>
<name>A0A0L9TBR0_PHAAN</name>
<reference evidence="3" key="1">
    <citation type="journal article" date="2015" name="Proc. Natl. Acad. Sci. U.S.A.">
        <title>Genome sequencing of adzuki bean (Vigna angularis) provides insight into high starch and low fat accumulation and domestication.</title>
        <authorList>
            <person name="Yang K."/>
            <person name="Tian Z."/>
            <person name="Chen C."/>
            <person name="Luo L."/>
            <person name="Zhao B."/>
            <person name="Wang Z."/>
            <person name="Yu L."/>
            <person name="Li Y."/>
            <person name="Sun Y."/>
            <person name="Li W."/>
            <person name="Chen Y."/>
            <person name="Li Y."/>
            <person name="Zhang Y."/>
            <person name="Ai D."/>
            <person name="Zhao J."/>
            <person name="Shang C."/>
            <person name="Ma Y."/>
            <person name="Wu B."/>
            <person name="Wang M."/>
            <person name="Gao L."/>
            <person name="Sun D."/>
            <person name="Zhang P."/>
            <person name="Guo F."/>
            <person name="Wang W."/>
            <person name="Li Y."/>
            <person name="Wang J."/>
            <person name="Varshney R.K."/>
            <person name="Wang J."/>
            <person name="Ling H.Q."/>
            <person name="Wan P."/>
        </authorList>
    </citation>
    <scope>NUCLEOTIDE SEQUENCE</scope>
    <source>
        <strain evidence="3">cv. Jingnong 6</strain>
    </source>
</reference>
<evidence type="ECO:0000256" key="1">
    <source>
        <dbReference type="SAM" id="MobiDB-lite"/>
    </source>
</evidence>
<accession>A0A0L9TBR0</accession>
<protein>
    <submittedName>
        <fullName evidence="2">Uncharacterized protein</fullName>
    </submittedName>
</protein>
<gene>
    <name evidence="2" type="ORF">LR48_Vigan477s001000</name>
</gene>
<proteinExistence type="predicted"/>
<dbReference type="Gramene" id="KOM27983">
    <property type="protein sequence ID" value="KOM27983"/>
    <property type="gene ID" value="LR48_Vigan477s001000"/>
</dbReference>
<dbReference type="EMBL" id="KQ258405">
    <property type="protein sequence ID" value="KOM27983.1"/>
    <property type="molecule type" value="Genomic_DNA"/>
</dbReference>
<feature type="region of interest" description="Disordered" evidence="1">
    <location>
        <begin position="76"/>
        <end position="107"/>
    </location>
</feature>
<sequence length="118" mass="13378">MSLRHVRHFSAPSARPHCPNLRTFDLHLDSAFGCERTAWYSVRQLEYYVARPHSKTFLERSVICLDERSVLVTLPSSTTRSSAARRSPSPTAPIVERSSHTVRSSSPQVFKLTTVRPI</sequence>
<evidence type="ECO:0000313" key="3">
    <source>
        <dbReference type="Proteomes" id="UP000053144"/>
    </source>
</evidence>
<feature type="compositionally biased region" description="Low complexity" evidence="1">
    <location>
        <begin position="76"/>
        <end position="93"/>
    </location>
</feature>
<dbReference type="Proteomes" id="UP000053144">
    <property type="component" value="Unassembled WGS sequence"/>
</dbReference>
<dbReference type="AlphaFoldDB" id="A0A0L9TBR0"/>